<gene>
    <name evidence="9" type="ORF">O181_061783</name>
</gene>
<dbReference type="GO" id="GO:0003964">
    <property type="term" value="F:RNA-directed DNA polymerase activity"/>
    <property type="evidence" value="ECO:0007669"/>
    <property type="project" value="UniProtKB-KW"/>
</dbReference>
<keyword evidence="7" id="KW-0472">Membrane</keyword>
<name>A0A9Q3HYW6_9BASI</name>
<evidence type="ECO:0000256" key="7">
    <source>
        <dbReference type="SAM" id="Phobius"/>
    </source>
</evidence>
<protein>
    <recommendedName>
        <fullName evidence="8">Reverse transcriptase RNase H-like domain-containing protein</fullName>
    </recommendedName>
</protein>
<organism evidence="9 10">
    <name type="scientific">Austropuccinia psidii MF-1</name>
    <dbReference type="NCBI Taxonomy" id="1389203"/>
    <lineage>
        <taxon>Eukaryota</taxon>
        <taxon>Fungi</taxon>
        <taxon>Dikarya</taxon>
        <taxon>Basidiomycota</taxon>
        <taxon>Pucciniomycotina</taxon>
        <taxon>Pucciniomycetes</taxon>
        <taxon>Pucciniales</taxon>
        <taxon>Sphaerophragmiaceae</taxon>
        <taxon>Austropuccinia</taxon>
    </lineage>
</organism>
<dbReference type="GO" id="GO:0004519">
    <property type="term" value="F:endonuclease activity"/>
    <property type="evidence" value="ECO:0007669"/>
    <property type="project" value="UniProtKB-KW"/>
</dbReference>
<dbReference type="EMBL" id="AVOT02029300">
    <property type="protein sequence ID" value="MBW0522068.1"/>
    <property type="molecule type" value="Genomic_DNA"/>
</dbReference>
<dbReference type="AlphaFoldDB" id="A0A9Q3HYW6"/>
<dbReference type="PANTHER" id="PTHR34072:SF52">
    <property type="entry name" value="RIBONUCLEASE H"/>
    <property type="match status" value="1"/>
</dbReference>
<evidence type="ECO:0000256" key="2">
    <source>
        <dbReference type="ARBA" id="ARBA00022695"/>
    </source>
</evidence>
<keyword evidence="7" id="KW-0812">Transmembrane</keyword>
<feature type="domain" description="Reverse transcriptase RNase H-like" evidence="8">
    <location>
        <begin position="238"/>
        <end position="343"/>
    </location>
</feature>
<evidence type="ECO:0000313" key="10">
    <source>
        <dbReference type="Proteomes" id="UP000765509"/>
    </source>
</evidence>
<dbReference type="InterPro" id="IPR043502">
    <property type="entry name" value="DNA/RNA_pol_sf"/>
</dbReference>
<dbReference type="Proteomes" id="UP000765509">
    <property type="component" value="Unassembled WGS sequence"/>
</dbReference>
<dbReference type="CDD" id="cd09274">
    <property type="entry name" value="RNase_HI_RT_Ty3"/>
    <property type="match status" value="1"/>
</dbReference>
<keyword evidence="4" id="KW-0255">Endonuclease</keyword>
<dbReference type="SUPFAM" id="SSF56672">
    <property type="entry name" value="DNA/RNA polymerases"/>
    <property type="match status" value="1"/>
</dbReference>
<dbReference type="PANTHER" id="PTHR34072">
    <property type="entry name" value="ENZYMATIC POLYPROTEIN-RELATED"/>
    <property type="match status" value="1"/>
</dbReference>
<accession>A0A9Q3HYW6</accession>
<dbReference type="InterPro" id="IPR041373">
    <property type="entry name" value="RT_RNaseH"/>
</dbReference>
<comment type="caution">
    <text evidence="9">The sequence shown here is derived from an EMBL/GenBank/DDBJ whole genome shotgun (WGS) entry which is preliminary data.</text>
</comment>
<keyword evidence="6" id="KW-0695">RNA-directed DNA polymerase</keyword>
<keyword evidence="2" id="KW-0548">Nucleotidyltransferase</keyword>
<dbReference type="Pfam" id="PF17917">
    <property type="entry name" value="RT_RNaseH"/>
    <property type="match status" value="1"/>
</dbReference>
<evidence type="ECO:0000256" key="6">
    <source>
        <dbReference type="ARBA" id="ARBA00022918"/>
    </source>
</evidence>
<keyword evidence="10" id="KW-1185">Reference proteome</keyword>
<evidence type="ECO:0000256" key="5">
    <source>
        <dbReference type="ARBA" id="ARBA00022801"/>
    </source>
</evidence>
<sequence>MSELPEKIPLFILDSNESTSLFITHYTKWVVDFPSFPSFEWDFFIIDSPKGEDLILGYDFLYHFNPIIYWKNGFIAYDQVIRILVVSLLLLVMNFPLLSTVFLWLVNLTHLPFLLLSISLPSLPLSHYIHPEIKYVGEDVAISSLHLFQGDMDLPPLTFHASLEEQWDEEEEPEQIETVLKVVPPAYHQYLDVFSKVKAEKCPPHCACDHHIELEGLLPPFQILKEAFTTAPILSYFNPSLPTILETDASDHALGALLSQVNDSGKHPIAFDSCKLLPAELNYEINDKELLGLVWALKGWKAFLLSISDPFEVLTDHSSLQYFMSSKVLTRHQDCWAEFLSEFHFSITYRPGRLATLPDTLSHWDNLYPERGWTSSARILKPFFKLSSKMKLKSKHFSQSNLRFSQT</sequence>
<evidence type="ECO:0000256" key="3">
    <source>
        <dbReference type="ARBA" id="ARBA00022722"/>
    </source>
</evidence>
<dbReference type="OrthoDB" id="128646at2759"/>
<keyword evidence="1" id="KW-0808">Transferase</keyword>
<keyword evidence="3" id="KW-0540">Nuclease</keyword>
<dbReference type="GO" id="GO:0016787">
    <property type="term" value="F:hydrolase activity"/>
    <property type="evidence" value="ECO:0007669"/>
    <property type="project" value="UniProtKB-KW"/>
</dbReference>
<keyword evidence="7" id="KW-1133">Transmembrane helix</keyword>
<evidence type="ECO:0000256" key="1">
    <source>
        <dbReference type="ARBA" id="ARBA00022679"/>
    </source>
</evidence>
<keyword evidence="5" id="KW-0378">Hydrolase</keyword>
<feature type="transmembrane region" description="Helical" evidence="7">
    <location>
        <begin position="80"/>
        <end position="105"/>
    </location>
</feature>
<evidence type="ECO:0000256" key="4">
    <source>
        <dbReference type="ARBA" id="ARBA00022759"/>
    </source>
</evidence>
<proteinExistence type="predicted"/>
<evidence type="ECO:0000313" key="9">
    <source>
        <dbReference type="EMBL" id="MBW0522068.1"/>
    </source>
</evidence>
<reference evidence="9" key="1">
    <citation type="submission" date="2021-03" db="EMBL/GenBank/DDBJ databases">
        <title>Draft genome sequence of rust myrtle Austropuccinia psidii MF-1, a brazilian biotype.</title>
        <authorList>
            <person name="Quecine M.C."/>
            <person name="Pachon D.M.R."/>
            <person name="Bonatelli M.L."/>
            <person name="Correr F.H."/>
            <person name="Franceschini L.M."/>
            <person name="Leite T.F."/>
            <person name="Margarido G.R.A."/>
            <person name="Almeida C.A."/>
            <person name="Ferrarezi J.A."/>
            <person name="Labate C.A."/>
        </authorList>
    </citation>
    <scope>NUCLEOTIDE SEQUENCE</scope>
    <source>
        <strain evidence="9">MF-1</strain>
    </source>
</reference>
<evidence type="ECO:0000259" key="8">
    <source>
        <dbReference type="Pfam" id="PF17917"/>
    </source>
</evidence>